<accession>A0ABR0H9N0</accession>
<organism evidence="2 3">
    <name type="scientific">Podospora pseudopauciseta</name>
    <dbReference type="NCBI Taxonomy" id="2093780"/>
    <lineage>
        <taxon>Eukaryota</taxon>
        <taxon>Fungi</taxon>
        <taxon>Dikarya</taxon>
        <taxon>Ascomycota</taxon>
        <taxon>Pezizomycotina</taxon>
        <taxon>Sordariomycetes</taxon>
        <taxon>Sordariomycetidae</taxon>
        <taxon>Sordariales</taxon>
        <taxon>Podosporaceae</taxon>
        <taxon>Podospora</taxon>
    </lineage>
</organism>
<dbReference type="Proteomes" id="UP001326199">
    <property type="component" value="Unassembled WGS sequence"/>
</dbReference>
<name>A0ABR0H9N0_9PEZI</name>
<protein>
    <submittedName>
        <fullName evidence="2">Uncharacterized protein</fullName>
    </submittedName>
</protein>
<evidence type="ECO:0000256" key="1">
    <source>
        <dbReference type="SAM" id="MobiDB-lite"/>
    </source>
</evidence>
<feature type="region of interest" description="Disordered" evidence="1">
    <location>
        <begin position="106"/>
        <end position="151"/>
    </location>
</feature>
<proteinExistence type="predicted"/>
<sequence>MSEMRPAGEWEGQITEKELDWLSFLFPHLCDLDPTDTEHPAPGRGNTIWSAVWLLLDLPYWYRISIFQEAVLADRLLLHHTQCWKPLPMLSAKLIGGAAVMPRASSTGGFGGPSSRLHPVGRRYTPSNTHETGGLPLPTPHNNQAQPRTQE</sequence>
<evidence type="ECO:0000313" key="3">
    <source>
        <dbReference type="Proteomes" id="UP001326199"/>
    </source>
</evidence>
<keyword evidence="3" id="KW-1185">Reference proteome</keyword>
<evidence type="ECO:0000313" key="2">
    <source>
        <dbReference type="EMBL" id="KAK4664616.1"/>
    </source>
</evidence>
<feature type="compositionally biased region" description="Polar residues" evidence="1">
    <location>
        <begin position="140"/>
        <end position="151"/>
    </location>
</feature>
<dbReference type="GeneID" id="87934135"/>
<comment type="caution">
    <text evidence="2">The sequence shown here is derived from an EMBL/GenBank/DDBJ whole genome shotgun (WGS) entry which is preliminary data.</text>
</comment>
<dbReference type="RefSeq" id="XP_062764582.1">
    <property type="nucleotide sequence ID" value="XM_062913792.1"/>
</dbReference>
<gene>
    <name evidence="2" type="ORF">QC763_512335</name>
</gene>
<reference evidence="2 3" key="1">
    <citation type="journal article" date="2023" name="bioRxiv">
        <title>High-quality genome assemblies of four members of thePodospora anserinaspecies complex.</title>
        <authorList>
            <person name="Ament-Velasquez S.L."/>
            <person name="Vogan A.A."/>
            <person name="Wallerman O."/>
            <person name="Hartmann F."/>
            <person name="Gautier V."/>
            <person name="Silar P."/>
            <person name="Giraud T."/>
            <person name="Johannesson H."/>
        </authorList>
    </citation>
    <scope>NUCLEOTIDE SEQUENCE [LARGE SCALE GENOMIC DNA]</scope>
    <source>
        <strain evidence="2 3">CBS 411.78</strain>
    </source>
</reference>
<dbReference type="EMBL" id="JAFFHB010000006">
    <property type="protein sequence ID" value="KAK4664616.1"/>
    <property type="molecule type" value="Genomic_DNA"/>
</dbReference>